<evidence type="ECO:0000313" key="2">
    <source>
        <dbReference type="Proteomes" id="UP000321393"/>
    </source>
</evidence>
<protein>
    <submittedName>
        <fullName evidence="1">Mitochondrial protein</fullName>
    </submittedName>
</protein>
<comment type="caution">
    <text evidence="1">The sequence shown here is derived from an EMBL/GenBank/DDBJ whole genome shotgun (WGS) entry which is preliminary data.</text>
</comment>
<dbReference type="PANTHER" id="PTHR11439:SF463">
    <property type="entry name" value="REVERSE TRANSCRIPTASE TY1_COPIA-TYPE DOMAIN-CONTAINING PROTEIN"/>
    <property type="match status" value="1"/>
</dbReference>
<dbReference type="OrthoDB" id="414945at2759"/>
<reference evidence="1 2" key="1">
    <citation type="submission" date="2019-08" db="EMBL/GenBank/DDBJ databases">
        <title>Draft genome sequences of two oriental melons (Cucumis melo L. var makuwa).</title>
        <authorList>
            <person name="Kwon S.-Y."/>
        </authorList>
    </citation>
    <scope>NUCLEOTIDE SEQUENCE [LARGE SCALE GENOMIC DNA]</scope>
    <source>
        <strain evidence="2">cv. SW 3</strain>
        <tissue evidence="1">Leaf</tissue>
    </source>
</reference>
<name>A0A5A7T0D2_CUCMM</name>
<accession>A0A5A7T0D2</accession>
<gene>
    <name evidence="1" type="ORF">E6C27_scaffold103G00560</name>
</gene>
<organism evidence="1 2">
    <name type="scientific">Cucumis melo var. makuwa</name>
    <name type="common">Oriental melon</name>
    <dbReference type="NCBI Taxonomy" id="1194695"/>
    <lineage>
        <taxon>Eukaryota</taxon>
        <taxon>Viridiplantae</taxon>
        <taxon>Streptophyta</taxon>
        <taxon>Embryophyta</taxon>
        <taxon>Tracheophyta</taxon>
        <taxon>Spermatophyta</taxon>
        <taxon>Magnoliopsida</taxon>
        <taxon>eudicotyledons</taxon>
        <taxon>Gunneridae</taxon>
        <taxon>Pentapetalae</taxon>
        <taxon>rosids</taxon>
        <taxon>fabids</taxon>
        <taxon>Cucurbitales</taxon>
        <taxon>Cucurbitaceae</taxon>
        <taxon>Benincaseae</taxon>
        <taxon>Cucumis</taxon>
    </lineage>
</organism>
<evidence type="ECO:0000313" key="1">
    <source>
        <dbReference type="EMBL" id="KAA0034925.1"/>
    </source>
</evidence>
<dbReference type="Proteomes" id="UP000321393">
    <property type="component" value="Unassembled WGS sequence"/>
</dbReference>
<dbReference type="PANTHER" id="PTHR11439">
    <property type="entry name" value="GAG-POL-RELATED RETROTRANSPOSON"/>
    <property type="match status" value="1"/>
</dbReference>
<dbReference type="EMBL" id="SSTE01020233">
    <property type="protein sequence ID" value="KAA0034925.1"/>
    <property type="molecule type" value="Genomic_DNA"/>
</dbReference>
<proteinExistence type="predicted"/>
<sequence>MVNPTEPCIDNKMSENGRCDVVVLENVEEKNSSDKTENKAETGQFMQAPYEEYMEAVNRILRYLKMALGIRLMFKRIGRKTIEAYTDLNWVGYVVDRKSTSATVPLYGAIL</sequence>
<dbReference type="AlphaFoldDB" id="A0A5A7T0D2"/>